<comment type="similarity">
    <text evidence="1 4 5">Belongs to the cullin family.</text>
</comment>
<dbReference type="InterPro" id="IPR036390">
    <property type="entry name" value="WH_DNA-bd_sf"/>
</dbReference>
<evidence type="ECO:0000256" key="4">
    <source>
        <dbReference type="PROSITE-ProRule" id="PRU00330"/>
    </source>
</evidence>
<protein>
    <recommendedName>
        <fullName evidence="6">Cullin family profile domain-containing protein</fullName>
    </recommendedName>
</protein>
<dbReference type="PROSITE" id="PS50069">
    <property type="entry name" value="CULLIN_2"/>
    <property type="match status" value="1"/>
</dbReference>
<evidence type="ECO:0000259" key="6">
    <source>
        <dbReference type="PROSITE" id="PS50069"/>
    </source>
</evidence>
<dbReference type="FunFam" id="1.20.1310.10:FF:000001">
    <property type="entry name" value="Cullin 3"/>
    <property type="match status" value="1"/>
</dbReference>
<dbReference type="InterPro" id="IPR019559">
    <property type="entry name" value="Cullin_neddylation_domain"/>
</dbReference>
<evidence type="ECO:0000256" key="2">
    <source>
        <dbReference type="ARBA" id="ARBA00022499"/>
    </source>
</evidence>
<dbReference type="InterPro" id="IPR001373">
    <property type="entry name" value="Cullin_N"/>
</dbReference>
<dbReference type="InterPro" id="IPR016158">
    <property type="entry name" value="Cullin_homology"/>
</dbReference>
<dbReference type="SUPFAM" id="SSF74788">
    <property type="entry name" value="Cullin repeat-like"/>
    <property type="match status" value="1"/>
</dbReference>
<dbReference type="Pfam" id="PF00888">
    <property type="entry name" value="Cullin"/>
    <property type="match status" value="1"/>
</dbReference>
<proteinExistence type="inferred from homology"/>
<accession>A0AAD5VYN0</accession>
<evidence type="ECO:0000256" key="5">
    <source>
        <dbReference type="RuleBase" id="RU003829"/>
    </source>
</evidence>
<dbReference type="Gene3D" id="1.20.1310.10">
    <property type="entry name" value="Cullin Repeats"/>
    <property type="match status" value="4"/>
</dbReference>
<dbReference type="Gene3D" id="1.10.10.10">
    <property type="entry name" value="Winged helix-like DNA-binding domain superfamily/Winged helix DNA-binding domain"/>
    <property type="match status" value="1"/>
</dbReference>
<evidence type="ECO:0000256" key="1">
    <source>
        <dbReference type="ARBA" id="ARBA00006019"/>
    </source>
</evidence>
<keyword evidence="2" id="KW-1017">Isopeptide bond</keyword>
<dbReference type="FunFam" id="1.20.1310.10:FF:000002">
    <property type="entry name" value="cullin-3 isoform X1"/>
    <property type="match status" value="1"/>
</dbReference>
<dbReference type="GO" id="GO:0031625">
    <property type="term" value="F:ubiquitin protein ligase binding"/>
    <property type="evidence" value="ECO:0007669"/>
    <property type="project" value="InterPro"/>
</dbReference>
<dbReference type="SUPFAM" id="SSF46785">
    <property type="entry name" value="Winged helix' DNA-binding domain"/>
    <property type="match status" value="1"/>
</dbReference>
<dbReference type="Proteomes" id="UP001213000">
    <property type="component" value="Unassembled WGS sequence"/>
</dbReference>
<name>A0AAD5VYN0_9AGAR</name>
<organism evidence="7 8">
    <name type="scientific">Leucocoprinus birnbaumii</name>
    <dbReference type="NCBI Taxonomy" id="56174"/>
    <lineage>
        <taxon>Eukaryota</taxon>
        <taxon>Fungi</taxon>
        <taxon>Dikarya</taxon>
        <taxon>Basidiomycota</taxon>
        <taxon>Agaricomycotina</taxon>
        <taxon>Agaricomycetes</taxon>
        <taxon>Agaricomycetidae</taxon>
        <taxon>Agaricales</taxon>
        <taxon>Agaricineae</taxon>
        <taxon>Agaricaceae</taxon>
        <taxon>Leucocoprinus</taxon>
    </lineage>
</organism>
<dbReference type="InterPro" id="IPR016159">
    <property type="entry name" value="Cullin_repeat-like_dom_sf"/>
</dbReference>
<feature type="domain" description="Cullin family profile" evidence="6">
    <location>
        <begin position="415"/>
        <end position="646"/>
    </location>
</feature>
<dbReference type="SMART" id="SM00182">
    <property type="entry name" value="CULLIN"/>
    <property type="match status" value="1"/>
</dbReference>
<comment type="caution">
    <text evidence="7">The sequence shown here is derived from an EMBL/GenBank/DDBJ whole genome shotgun (WGS) entry which is preliminary data.</text>
</comment>
<keyword evidence="3" id="KW-0832">Ubl conjugation</keyword>
<dbReference type="PANTHER" id="PTHR11932">
    <property type="entry name" value="CULLIN"/>
    <property type="match status" value="1"/>
</dbReference>
<dbReference type="InterPro" id="IPR059120">
    <property type="entry name" value="Cullin-like_AB"/>
</dbReference>
<evidence type="ECO:0000313" key="7">
    <source>
        <dbReference type="EMBL" id="KAJ3573649.1"/>
    </source>
</evidence>
<keyword evidence="8" id="KW-1185">Reference proteome</keyword>
<sequence>MSASASRRPQKKQIKVPKKYGPEFSVDNTWAQLSNNIREIQHNNAHNLSFEENHRYGYNMVLNRQGNTLYNGLKDLVREHLKELADANIFPAFPVSEEQQTHEGEMLLKALRKVWDDHTSSMIKIGQILKYMDRVFVKPNGLLETWDLGLDLFIKNIIKRDRIQGVLITAILNQVRYEREGFPVNQAAVQSCIDVFLRLRIDDITVYKRELEPVLLEQTKAFYQAEGKTLVQSCDAPQFLKKVERRFEEEDSRAHHYLASSTAPAIRQILKDHLLTPHLSEVIAMPGSGLDIMIDTDKIKELKRLYRLYNSVPTGLTVLRKALKDSISRRGKVINDHTLGADAVEAVDQGEADSKGKGKAKAPVNSLTPATEWVQRVLELKDRFDHVWKDACKSDHDVEVAMNEAFESFINLNDKCSEFLSLFIDDHLRRGLKGKTDTEIAAVLDKTITVFRYVTEKDVFERYYKSHLSKRLLQSRSVSEDAEREMLSRLKVECGYQFTQKLEGMFNDIRLSAEAMEIYQTHLAKTTPPEVAINVTVMTSTYWPMTHSSSPCHIPTLLTKSCQSFEQFYLSRHSGRRLTWQYGLGNAEVKTRFKARTHDLNVSTFALVILLLFEDLPESEILTYSDIKEATSIVDNELKRHLQSLACGKFKVLKKHPPSREISDDDSFSFNNEFTSSMQKIKIATVSSKVETAQERQETRDRIDEERKHQIDACIVRIMKDRKHMTHIDLVNEAIRQLTSRFNPEPVLIKRRIENLIEVCRCPSYAFFN</sequence>
<dbReference type="Pfam" id="PF26557">
    <property type="entry name" value="Cullin_AB"/>
    <property type="match status" value="1"/>
</dbReference>
<dbReference type="SUPFAM" id="SSF75632">
    <property type="entry name" value="Cullin homology domain"/>
    <property type="match status" value="1"/>
</dbReference>
<evidence type="ECO:0000313" key="8">
    <source>
        <dbReference type="Proteomes" id="UP001213000"/>
    </source>
</evidence>
<gene>
    <name evidence="7" type="ORF">NP233_g2313</name>
</gene>
<dbReference type="InterPro" id="IPR045093">
    <property type="entry name" value="Cullin"/>
</dbReference>
<dbReference type="FunFam" id="1.10.10.10:FF:000014">
    <property type="entry name" value="Cullin 1"/>
    <property type="match status" value="1"/>
</dbReference>
<dbReference type="InterPro" id="IPR036388">
    <property type="entry name" value="WH-like_DNA-bd_sf"/>
</dbReference>
<dbReference type="Pfam" id="PF10557">
    <property type="entry name" value="Cullin_Nedd8"/>
    <property type="match status" value="1"/>
</dbReference>
<dbReference type="EMBL" id="JANIEX010000096">
    <property type="protein sequence ID" value="KAJ3573649.1"/>
    <property type="molecule type" value="Genomic_DNA"/>
</dbReference>
<dbReference type="SMART" id="SM00884">
    <property type="entry name" value="Cullin_Nedd8"/>
    <property type="match status" value="1"/>
</dbReference>
<dbReference type="Gene3D" id="3.30.230.130">
    <property type="entry name" value="Cullin, Chain C, Domain 2"/>
    <property type="match status" value="1"/>
</dbReference>
<reference evidence="7" key="1">
    <citation type="submission" date="2022-07" db="EMBL/GenBank/DDBJ databases">
        <title>Genome Sequence of Leucocoprinus birnbaumii.</title>
        <authorList>
            <person name="Buettner E."/>
        </authorList>
    </citation>
    <scope>NUCLEOTIDE SEQUENCE</scope>
    <source>
        <strain evidence="7">VT141</strain>
    </source>
</reference>
<dbReference type="InterPro" id="IPR036317">
    <property type="entry name" value="Cullin_homology_sf"/>
</dbReference>
<dbReference type="GO" id="GO:0006511">
    <property type="term" value="P:ubiquitin-dependent protein catabolic process"/>
    <property type="evidence" value="ECO:0007669"/>
    <property type="project" value="InterPro"/>
</dbReference>
<dbReference type="AlphaFoldDB" id="A0AAD5VYN0"/>
<dbReference type="FunFam" id="1.20.1310.10:FF:000036">
    <property type="entry name" value="SCF ubiquitin ligase subunit CulC, putative"/>
    <property type="match status" value="1"/>
</dbReference>
<evidence type="ECO:0000256" key="3">
    <source>
        <dbReference type="ARBA" id="ARBA00022843"/>
    </source>
</evidence>